<evidence type="ECO:0000313" key="2">
    <source>
        <dbReference type="EMBL" id="KAH6654188.1"/>
    </source>
</evidence>
<dbReference type="RefSeq" id="XP_045958458.1">
    <property type="nucleotide sequence ID" value="XM_046095885.1"/>
</dbReference>
<dbReference type="AlphaFoldDB" id="A0A9P8ULA2"/>
<protein>
    <recommendedName>
        <fullName evidence="4">Secreted protein</fullName>
    </recommendedName>
</protein>
<feature type="chain" id="PRO_5040386956" description="Secreted protein" evidence="1">
    <location>
        <begin position="17"/>
        <end position="87"/>
    </location>
</feature>
<evidence type="ECO:0000256" key="1">
    <source>
        <dbReference type="SAM" id="SignalP"/>
    </source>
</evidence>
<comment type="caution">
    <text evidence="2">The sequence shown here is derived from an EMBL/GenBank/DDBJ whole genome shotgun (WGS) entry which is preliminary data.</text>
</comment>
<dbReference type="GeneID" id="70124778"/>
<dbReference type="Proteomes" id="UP000758603">
    <property type="component" value="Unassembled WGS sequence"/>
</dbReference>
<accession>A0A9P8ULA2</accession>
<feature type="signal peptide" evidence="1">
    <location>
        <begin position="1"/>
        <end position="16"/>
    </location>
</feature>
<organism evidence="2 3">
    <name type="scientific">Truncatella angustata</name>
    <dbReference type="NCBI Taxonomy" id="152316"/>
    <lineage>
        <taxon>Eukaryota</taxon>
        <taxon>Fungi</taxon>
        <taxon>Dikarya</taxon>
        <taxon>Ascomycota</taxon>
        <taxon>Pezizomycotina</taxon>
        <taxon>Sordariomycetes</taxon>
        <taxon>Xylariomycetidae</taxon>
        <taxon>Amphisphaeriales</taxon>
        <taxon>Sporocadaceae</taxon>
        <taxon>Truncatella</taxon>
    </lineage>
</organism>
<gene>
    <name evidence="2" type="ORF">BKA67DRAFT_271943</name>
</gene>
<keyword evidence="3" id="KW-1185">Reference proteome</keyword>
<reference evidence="2" key="1">
    <citation type="journal article" date="2021" name="Nat. Commun.">
        <title>Genetic determinants of endophytism in the Arabidopsis root mycobiome.</title>
        <authorList>
            <person name="Mesny F."/>
            <person name="Miyauchi S."/>
            <person name="Thiergart T."/>
            <person name="Pickel B."/>
            <person name="Atanasova L."/>
            <person name="Karlsson M."/>
            <person name="Huettel B."/>
            <person name="Barry K.W."/>
            <person name="Haridas S."/>
            <person name="Chen C."/>
            <person name="Bauer D."/>
            <person name="Andreopoulos W."/>
            <person name="Pangilinan J."/>
            <person name="LaButti K."/>
            <person name="Riley R."/>
            <person name="Lipzen A."/>
            <person name="Clum A."/>
            <person name="Drula E."/>
            <person name="Henrissat B."/>
            <person name="Kohler A."/>
            <person name="Grigoriev I.V."/>
            <person name="Martin F.M."/>
            <person name="Hacquard S."/>
        </authorList>
    </citation>
    <scope>NUCLEOTIDE SEQUENCE</scope>
    <source>
        <strain evidence="2">MPI-SDFR-AT-0073</strain>
    </source>
</reference>
<proteinExistence type="predicted"/>
<dbReference type="EMBL" id="JAGPXC010000004">
    <property type="protein sequence ID" value="KAH6654188.1"/>
    <property type="molecule type" value="Genomic_DNA"/>
</dbReference>
<evidence type="ECO:0000313" key="3">
    <source>
        <dbReference type="Proteomes" id="UP000758603"/>
    </source>
</evidence>
<evidence type="ECO:0008006" key="4">
    <source>
        <dbReference type="Google" id="ProtNLM"/>
    </source>
</evidence>
<sequence>MCFSSLFALLFTFIHAINESLSTLGRSSICVIAVTKDCTGYYIILTFDRVQAGSWQRRDIDAKVLNMDGISFCVLAYELVGLSKWER</sequence>
<keyword evidence="1" id="KW-0732">Signal</keyword>
<name>A0A9P8ULA2_9PEZI</name>